<protein>
    <submittedName>
        <fullName evidence="1">Uncharacterized protein</fullName>
    </submittedName>
</protein>
<sequence length="119" mass="13966">MNDLEYFIDFHEIDKLIVSNRNKGGSSSGGTETVKWNSIKRLQRMDVMPKSYRTPIPLSKDKFKNLRDLYQTLVNPKAYHKFYISLPHTSNIRDALDKSDIEKDDENMNNICFLPFLHI</sequence>
<dbReference type="EMBL" id="JAVRJZ010000008">
    <property type="protein sequence ID" value="KAK2719738.1"/>
    <property type="molecule type" value="Genomic_DNA"/>
</dbReference>
<evidence type="ECO:0000313" key="2">
    <source>
        <dbReference type="Proteomes" id="UP001187531"/>
    </source>
</evidence>
<name>A0AA88HYX5_ARTSF</name>
<proteinExistence type="predicted"/>
<comment type="caution">
    <text evidence="1">The sequence shown here is derived from an EMBL/GenBank/DDBJ whole genome shotgun (WGS) entry which is preliminary data.</text>
</comment>
<dbReference type="AlphaFoldDB" id="A0AA88HYX5"/>
<organism evidence="1 2">
    <name type="scientific">Artemia franciscana</name>
    <name type="common">Brine shrimp</name>
    <name type="synonym">Artemia sanfranciscana</name>
    <dbReference type="NCBI Taxonomy" id="6661"/>
    <lineage>
        <taxon>Eukaryota</taxon>
        <taxon>Metazoa</taxon>
        <taxon>Ecdysozoa</taxon>
        <taxon>Arthropoda</taxon>
        <taxon>Crustacea</taxon>
        <taxon>Branchiopoda</taxon>
        <taxon>Anostraca</taxon>
        <taxon>Artemiidae</taxon>
        <taxon>Artemia</taxon>
    </lineage>
</organism>
<gene>
    <name evidence="1" type="ORF">QYM36_005272</name>
</gene>
<dbReference type="Proteomes" id="UP001187531">
    <property type="component" value="Unassembled WGS sequence"/>
</dbReference>
<accession>A0AA88HYX5</accession>
<evidence type="ECO:0000313" key="1">
    <source>
        <dbReference type="EMBL" id="KAK2719738.1"/>
    </source>
</evidence>
<keyword evidence="2" id="KW-1185">Reference proteome</keyword>
<reference evidence="1" key="1">
    <citation type="submission" date="2023-07" db="EMBL/GenBank/DDBJ databases">
        <title>Chromosome-level genome assembly of Artemia franciscana.</title>
        <authorList>
            <person name="Jo E."/>
        </authorList>
    </citation>
    <scope>NUCLEOTIDE SEQUENCE</scope>
    <source>
        <tissue evidence="1">Whole body</tissue>
    </source>
</reference>